<dbReference type="AlphaFoldDB" id="A0A2T0TNA0"/>
<keyword evidence="1" id="KW-0560">Oxidoreductase</keyword>
<reference evidence="4 5" key="1">
    <citation type="submission" date="2018-03" db="EMBL/GenBank/DDBJ databases">
        <title>Genomic Encyclopedia of Archaeal and Bacterial Type Strains, Phase II (KMG-II): from individual species to whole genera.</title>
        <authorList>
            <person name="Goeker M."/>
        </authorList>
    </citation>
    <scope>NUCLEOTIDE SEQUENCE [LARGE SCALE GENOMIC DNA]</scope>
    <source>
        <strain evidence="4 5">DSM 28354</strain>
    </source>
</reference>
<evidence type="ECO:0000256" key="1">
    <source>
        <dbReference type="ARBA" id="ARBA00023002"/>
    </source>
</evidence>
<dbReference type="Pfam" id="PF22725">
    <property type="entry name" value="GFO_IDH_MocA_C3"/>
    <property type="match status" value="1"/>
</dbReference>
<evidence type="ECO:0000259" key="2">
    <source>
        <dbReference type="Pfam" id="PF01408"/>
    </source>
</evidence>
<gene>
    <name evidence="4" type="ORF">CLV58_101256</name>
</gene>
<dbReference type="SUPFAM" id="SSF51735">
    <property type="entry name" value="NAD(P)-binding Rossmann-fold domains"/>
    <property type="match status" value="1"/>
</dbReference>
<protein>
    <submittedName>
        <fullName evidence="4">Putative dehydrogenase</fullName>
    </submittedName>
</protein>
<feature type="domain" description="Gfo/Idh/MocA-like oxidoreductase N-terminal" evidence="2">
    <location>
        <begin position="59"/>
        <end position="182"/>
    </location>
</feature>
<proteinExistence type="predicted"/>
<dbReference type="OrthoDB" id="9795543at2"/>
<dbReference type="GO" id="GO:0016491">
    <property type="term" value="F:oxidoreductase activity"/>
    <property type="evidence" value="ECO:0007669"/>
    <property type="project" value="UniProtKB-KW"/>
</dbReference>
<dbReference type="InterPro" id="IPR050463">
    <property type="entry name" value="Gfo/Idh/MocA_oxidrdct_glycsds"/>
</dbReference>
<evidence type="ECO:0000313" key="4">
    <source>
        <dbReference type="EMBL" id="PRY47190.1"/>
    </source>
</evidence>
<dbReference type="PRINTS" id="PR01775">
    <property type="entry name" value="GLFROXRDTASE"/>
</dbReference>
<dbReference type="PANTHER" id="PTHR43818">
    <property type="entry name" value="BCDNA.GH03377"/>
    <property type="match status" value="1"/>
</dbReference>
<dbReference type="InterPro" id="IPR008354">
    <property type="entry name" value="Glc-Fru_OxRdtase_bac"/>
</dbReference>
<dbReference type="SUPFAM" id="SSF55347">
    <property type="entry name" value="Glyceraldehyde-3-phosphate dehydrogenase-like, C-terminal domain"/>
    <property type="match status" value="1"/>
</dbReference>
<evidence type="ECO:0000259" key="3">
    <source>
        <dbReference type="Pfam" id="PF22725"/>
    </source>
</evidence>
<dbReference type="InterPro" id="IPR000683">
    <property type="entry name" value="Gfo/Idh/MocA-like_OxRdtase_N"/>
</dbReference>
<dbReference type="Gene3D" id="3.30.360.10">
    <property type="entry name" value="Dihydrodipicolinate Reductase, domain 2"/>
    <property type="match status" value="1"/>
</dbReference>
<name>A0A2T0TNA0_9BACT</name>
<dbReference type="PANTHER" id="PTHR43818:SF11">
    <property type="entry name" value="BCDNA.GH03377"/>
    <property type="match status" value="1"/>
</dbReference>
<dbReference type="InterPro" id="IPR055170">
    <property type="entry name" value="GFO_IDH_MocA-like_dom"/>
</dbReference>
<feature type="domain" description="GFO/IDH/MocA-like oxidoreductase" evidence="3">
    <location>
        <begin position="191"/>
        <end position="302"/>
    </location>
</feature>
<dbReference type="Pfam" id="PF01408">
    <property type="entry name" value="GFO_IDH_MocA"/>
    <property type="match status" value="1"/>
</dbReference>
<dbReference type="InterPro" id="IPR036291">
    <property type="entry name" value="NAD(P)-bd_dom_sf"/>
</dbReference>
<dbReference type="EMBL" id="PVTE01000001">
    <property type="protein sequence ID" value="PRY47190.1"/>
    <property type="molecule type" value="Genomic_DNA"/>
</dbReference>
<dbReference type="GO" id="GO:0000166">
    <property type="term" value="F:nucleotide binding"/>
    <property type="evidence" value="ECO:0007669"/>
    <property type="project" value="InterPro"/>
</dbReference>
<dbReference type="Proteomes" id="UP000238375">
    <property type="component" value="Unassembled WGS sequence"/>
</dbReference>
<organism evidence="4 5">
    <name type="scientific">Spirosoma oryzae</name>
    <dbReference type="NCBI Taxonomy" id="1469603"/>
    <lineage>
        <taxon>Bacteria</taxon>
        <taxon>Pseudomonadati</taxon>
        <taxon>Bacteroidota</taxon>
        <taxon>Cytophagia</taxon>
        <taxon>Cytophagales</taxon>
        <taxon>Cytophagaceae</taxon>
        <taxon>Spirosoma</taxon>
    </lineage>
</organism>
<accession>A0A2T0TNA0</accession>
<dbReference type="RefSeq" id="WP_106135936.1">
    <property type="nucleotide sequence ID" value="NZ_PVTE01000001.1"/>
</dbReference>
<keyword evidence="5" id="KW-1185">Reference proteome</keyword>
<comment type="caution">
    <text evidence="4">The sequence shown here is derived from an EMBL/GenBank/DDBJ whole genome shotgun (WGS) entry which is preliminary data.</text>
</comment>
<evidence type="ECO:0000313" key="5">
    <source>
        <dbReference type="Proteomes" id="UP000238375"/>
    </source>
</evidence>
<dbReference type="Gene3D" id="3.40.50.720">
    <property type="entry name" value="NAD(P)-binding Rossmann-like Domain"/>
    <property type="match status" value="1"/>
</dbReference>
<sequence length="398" mass="43394">MNYESLSRRGFVHQLGLASLTVPAITTLGLQACGGQAGKTTADEATSTTTTTGSSRKIGIALVGLGKYSEEQLAPALEKTTNCRLAGIVTGTPEKAEKWKKKYDIPDKNVYDYKTFDQIADNPDIDVIYVVLPNALHAEYTIRAAKAGKHVICEKPMAMTPEECQQMIDACKQAGKQLSIGYRLHFEPHNQEMMRLGQNQTFGKVNKIIAEDGQVQSEDNPWRLGRGIGSGGPIRDVGIYALQGAIYTKGQIPIAVTAKFHPVTDPRKFDKVEEGADFQLYFPDGTTAECSASFNKKMNKLRAEAANGWFELAPAYAYGGLEGETSKGKMNVDNVPQQARQMDAFAQCILTNTPTTVPGELGMRDVQLIAAIFEAARTGKKVDTKNVIQYLDKSALKS</sequence>